<comment type="caution">
    <text evidence="1">The sequence shown here is derived from an EMBL/GenBank/DDBJ whole genome shotgun (WGS) entry which is preliminary data.</text>
</comment>
<dbReference type="EMBL" id="VSSQ01001132">
    <property type="protein sequence ID" value="MPM05443.1"/>
    <property type="molecule type" value="Genomic_DNA"/>
</dbReference>
<accession>A0A644WTE8</accession>
<reference evidence="1" key="1">
    <citation type="submission" date="2019-08" db="EMBL/GenBank/DDBJ databases">
        <authorList>
            <person name="Kucharzyk K."/>
            <person name="Murdoch R.W."/>
            <person name="Higgins S."/>
            <person name="Loffler F."/>
        </authorList>
    </citation>
    <scope>NUCLEOTIDE SEQUENCE</scope>
</reference>
<gene>
    <name evidence="1" type="ORF">SDC9_51733</name>
</gene>
<protein>
    <submittedName>
        <fullName evidence="1">Uncharacterized protein</fullName>
    </submittedName>
</protein>
<dbReference type="AlphaFoldDB" id="A0A644WTE8"/>
<evidence type="ECO:0000313" key="1">
    <source>
        <dbReference type="EMBL" id="MPM05443.1"/>
    </source>
</evidence>
<name>A0A644WTE8_9ZZZZ</name>
<sequence>MKTPNKRIALIILSLVIVITLFFAGRFIPTLAKAIYPDMYGLVEKNEPKLINDLSTQEEVKTESTDESFPSINDEVITPVTPDAKSQLSTMLSELGNITFSKSGWIHFVYSNESDISNGVILPDGNLMPQNYINDGWYFVNDQGFVIKHLISLVDDAGNVLQREIFVNDTLVNLTTNEKMENIQPYRLKLDLGFSQEMLAMQDGGAILGEETDEIEGKPVIKFSIQGTFDKPTVLSNGSQPVKSIKLLMLFDQQNGAINEAEKIWQLTDDTEVLFEKNQVLTLQSDELPNEIAQILECGK</sequence>
<organism evidence="1">
    <name type="scientific">bioreactor metagenome</name>
    <dbReference type="NCBI Taxonomy" id="1076179"/>
    <lineage>
        <taxon>unclassified sequences</taxon>
        <taxon>metagenomes</taxon>
        <taxon>ecological metagenomes</taxon>
    </lineage>
</organism>
<proteinExistence type="predicted"/>